<dbReference type="RefSeq" id="XP_018086905.1">
    <property type="nucleotide sequence ID" value="XM_018231416.2"/>
</dbReference>
<protein>
    <submittedName>
        <fullName evidence="6">T-lymphocyte surface antigen Ly-9 isoform X1</fullName>
    </submittedName>
</protein>
<comment type="subcellular location">
    <subcellularLocation>
        <location evidence="1">Membrane</location>
    </subcellularLocation>
</comment>
<proteinExistence type="predicted"/>
<evidence type="ECO:0000256" key="4">
    <source>
        <dbReference type="ARBA" id="ARBA00023180"/>
    </source>
</evidence>
<dbReference type="PANTHER" id="PTHR12080">
    <property type="entry name" value="SIGNALING LYMPHOCYTIC ACTIVATION MOLECULE"/>
    <property type="match status" value="1"/>
</dbReference>
<dbReference type="InterPro" id="IPR013106">
    <property type="entry name" value="Ig_V-set"/>
</dbReference>
<keyword evidence="3" id="KW-0472">Membrane</keyword>
<dbReference type="GO" id="GO:0006955">
    <property type="term" value="P:immune response"/>
    <property type="evidence" value="ECO:0000318"/>
    <property type="project" value="GO_Central"/>
</dbReference>
<dbReference type="PaxDb" id="8355-A0A1L8FC55"/>
<dbReference type="InterPro" id="IPR007110">
    <property type="entry name" value="Ig-like_dom"/>
</dbReference>
<keyword evidence="4" id="KW-0325">Glycoprotein</keyword>
<dbReference type="GO" id="GO:0016020">
    <property type="term" value="C:membrane"/>
    <property type="evidence" value="ECO:0007669"/>
    <property type="project" value="UniProtKB-SubCell"/>
</dbReference>
<dbReference type="STRING" id="8355.A0A1L8FC55"/>
<dbReference type="OrthoDB" id="8741746at2759"/>
<dbReference type="KEGG" id="xla:108699378"/>
<dbReference type="OMA" id="NYTLHCS"/>
<dbReference type="PROSITE" id="PS50835">
    <property type="entry name" value="IG_LIKE"/>
    <property type="match status" value="1"/>
</dbReference>
<dbReference type="InterPro" id="IPR036179">
    <property type="entry name" value="Ig-like_dom_sf"/>
</dbReference>
<dbReference type="SUPFAM" id="SSF48726">
    <property type="entry name" value="Immunoglobulin"/>
    <property type="match status" value="1"/>
</dbReference>
<gene>
    <name evidence="6" type="primary">LOC108699378</name>
</gene>
<dbReference type="Pfam" id="PF07686">
    <property type="entry name" value="V-set"/>
    <property type="match status" value="1"/>
</dbReference>
<keyword evidence="2" id="KW-0732">Signal</keyword>
<dbReference type="InterPro" id="IPR013783">
    <property type="entry name" value="Ig-like_fold"/>
</dbReference>
<dbReference type="InterPro" id="IPR015631">
    <property type="entry name" value="CD2/SLAM_rcpt"/>
</dbReference>
<dbReference type="AlphaFoldDB" id="A0A1L8FC55"/>
<name>A0A1L8FC55_XENLA</name>
<evidence type="ECO:0000256" key="1">
    <source>
        <dbReference type="ARBA" id="ARBA00004370"/>
    </source>
</evidence>
<evidence type="ECO:0000256" key="2">
    <source>
        <dbReference type="ARBA" id="ARBA00022729"/>
    </source>
</evidence>
<dbReference type="Proteomes" id="UP000186698">
    <property type="component" value="Chromosome 8L"/>
</dbReference>
<evidence type="ECO:0000313" key="6">
    <source>
        <dbReference type="RefSeq" id="XP_018086905.1"/>
    </source>
</evidence>
<organism evidence="5 6">
    <name type="scientific">Xenopus laevis</name>
    <name type="common">African clawed frog</name>
    <dbReference type="NCBI Taxonomy" id="8355"/>
    <lineage>
        <taxon>Eukaryota</taxon>
        <taxon>Metazoa</taxon>
        <taxon>Chordata</taxon>
        <taxon>Craniata</taxon>
        <taxon>Vertebrata</taxon>
        <taxon>Euteleostomi</taxon>
        <taxon>Amphibia</taxon>
        <taxon>Batrachia</taxon>
        <taxon>Anura</taxon>
        <taxon>Pipoidea</taxon>
        <taxon>Pipidae</taxon>
        <taxon>Xenopodinae</taxon>
        <taxon>Xenopus</taxon>
        <taxon>Xenopus</taxon>
    </lineage>
</organism>
<keyword evidence="5" id="KW-1185">Reference proteome</keyword>
<dbReference type="Gene3D" id="2.60.40.10">
    <property type="entry name" value="Immunoglobulins"/>
    <property type="match status" value="2"/>
</dbReference>
<evidence type="ECO:0000256" key="3">
    <source>
        <dbReference type="ARBA" id="ARBA00023136"/>
    </source>
</evidence>
<dbReference type="GeneID" id="108699378"/>
<evidence type="ECO:0000313" key="5">
    <source>
        <dbReference type="Proteomes" id="UP000186698"/>
    </source>
</evidence>
<accession>A0A1L8FC55</accession>
<dbReference type="Bgee" id="108699378">
    <property type="expression patterns" value="Expressed in lung and 14 other cell types or tissues"/>
</dbReference>
<reference evidence="6" key="1">
    <citation type="submission" date="2025-08" db="UniProtKB">
        <authorList>
            <consortium name="RefSeq"/>
        </authorList>
    </citation>
    <scope>IDENTIFICATION</scope>
    <source>
        <strain evidence="6">J_2021</strain>
        <tissue evidence="6">Erythrocytes</tissue>
    </source>
</reference>
<dbReference type="PANTHER" id="PTHR12080:SF118">
    <property type="entry name" value="SLAM FAMILY MEMBER 9"/>
    <property type="match status" value="1"/>
</dbReference>
<sequence length="300" mass="34511">MEHIELIYLLSLVLQTCCVTGKDPDPLTGHVQGSVELLYNIPVPVDLAIWDFSCSGKKGKVAEFIQQKFSITREEFRSRLECSNNGTTLIIRNLTKEDSGIYTVQIYDTEHDKYEMSYNLSVFELVPKPQIKEEEKRNETGQCNYTLHCSVPSDSSALSYSWMYRYNNSEYHHYANGSTIHISSHNKPLECICLVRNPAHKNNDTFVLPACSEILMEEKKRRRDSLIIMICVCGPFAGLAVAQVFLFVRKRRQRKKKKDMTYSKIQFNTQKSTNQTVPSRNGFSSNPLLHSETTYIDVKR</sequence>